<protein>
    <submittedName>
        <fullName evidence="2">Uncharacterized protein</fullName>
    </submittedName>
</protein>
<sequence length="49" mass="5570">MGFNCQILICKKRVMEDRSRTGLHDVTRASRKAKESAWRRAGHGSGLVR</sequence>
<dbReference type="EMBL" id="PDCK01000045">
    <property type="protein sequence ID" value="PRQ21083.1"/>
    <property type="molecule type" value="Genomic_DNA"/>
</dbReference>
<evidence type="ECO:0000313" key="2">
    <source>
        <dbReference type="EMBL" id="PRQ21083.1"/>
    </source>
</evidence>
<accession>A0A2P6PGM8</accession>
<evidence type="ECO:0000313" key="3">
    <source>
        <dbReference type="Proteomes" id="UP000238479"/>
    </source>
</evidence>
<comment type="caution">
    <text evidence="2">The sequence shown here is derived from an EMBL/GenBank/DDBJ whole genome shotgun (WGS) entry which is preliminary data.</text>
</comment>
<name>A0A2P6PGM8_ROSCH</name>
<gene>
    <name evidence="2" type="ORF">RchiOBHm_Chr7g0235231</name>
</gene>
<evidence type="ECO:0000256" key="1">
    <source>
        <dbReference type="SAM" id="MobiDB-lite"/>
    </source>
</evidence>
<proteinExistence type="predicted"/>
<feature type="compositionally biased region" description="Basic and acidic residues" evidence="1">
    <location>
        <begin position="20"/>
        <end position="38"/>
    </location>
</feature>
<dbReference type="Gramene" id="PRQ21083">
    <property type="protein sequence ID" value="PRQ21083"/>
    <property type="gene ID" value="RchiOBHm_Chr7g0235231"/>
</dbReference>
<reference evidence="2 3" key="1">
    <citation type="journal article" date="2018" name="Nat. Genet.">
        <title>The Rosa genome provides new insights in the design of modern roses.</title>
        <authorList>
            <person name="Bendahmane M."/>
        </authorList>
    </citation>
    <scope>NUCLEOTIDE SEQUENCE [LARGE SCALE GENOMIC DNA]</scope>
    <source>
        <strain evidence="3">cv. Old Blush</strain>
    </source>
</reference>
<dbReference type="AlphaFoldDB" id="A0A2P6PGM8"/>
<organism evidence="2 3">
    <name type="scientific">Rosa chinensis</name>
    <name type="common">China rose</name>
    <dbReference type="NCBI Taxonomy" id="74649"/>
    <lineage>
        <taxon>Eukaryota</taxon>
        <taxon>Viridiplantae</taxon>
        <taxon>Streptophyta</taxon>
        <taxon>Embryophyta</taxon>
        <taxon>Tracheophyta</taxon>
        <taxon>Spermatophyta</taxon>
        <taxon>Magnoliopsida</taxon>
        <taxon>eudicotyledons</taxon>
        <taxon>Gunneridae</taxon>
        <taxon>Pentapetalae</taxon>
        <taxon>rosids</taxon>
        <taxon>fabids</taxon>
        <taxon>Rosales</taxon>
        <taxon>Rosaceae</taxon>
        <taxon>Rosoideae</taxon>
        <taxon>Rosoideae incertae sedis</taxon>
        <taxon>Rosa</taxon>
    </lineage>
</organism>
<dbReference type="Proteomes" id="UP000238479">
    <property type="component" value="Chromosome 7"/>
</dbReference>
<keyword evidence="3" id="KW-1185">Reference proteome</keyword>
<feature type="region of interest" description="Disordered" evidence="1">
    <location>
        <begin position="20"/>
        <end position="49"/>
    </location>
</feature>